<dbReference type="EMBL" id="JBFOLJ010000002">
    <property type="protein sequence ID" value="KAL2554392.1"/>
    <property type="molecule type" value="Genomic_DNA"/>
</dbReference>
<sequence length="135" mass="14821">MPAFLALNRRIQPILGIFLALSENLLLKMSMKKQILRVRFILSSSIAGVTFFLSSAAATHTQTVAPDEIAKVTATGRREGNKVKSSGAFESSPTGSPIIYPSHHHIQTFLAYLNEVRKGYLSERRTQAFPSSSSL</sequence>
<keyword evidence="2" id="KW-1185">Reference proteome</keyword>
<evidence type="ECO:0000313" key="1">
    <source>
        <dbReference type="EMBL" id="KAL2554392.1"/>
    </source>
</evidence>
<evidence type="ECO:0008006" key="3">
    <source>
        <dbReference type="Google" id="ProtNLM"/>
    </source>
</evidence>
<gene>
    <name evidence="1" type="ORF">Fot_08011</name>
</gene>
<dbReference type="AlphaFoldDB" id="A0ABD1WXH5"/>
<organism evidence="1 2">
    <name type="scientific">Forsythia ovata</name>
    <dbReference type="NCBI Taxonomy" id="205694"/>
    <lineage>
        <taxon>Eukaryota</taxon>
        <taxon>Viridiplantae</taxon>
        <taxon>Streptophyta</taxon>
        <taxon>Embryophyta</taxon>
        <taxon>Tracheophyta</taxon>
        <taxon>Spermatophyta</taxon>
        <taxon>Magnoliopsida</taxon>
        <taxon>eudicotyledons</taxon>
        <taxon>Gunneridae</taxon>
        <taxon>Pentapetalae</taxon>
        <taxon>asterids</taxon>
        <taxon>lamiids</taxon>
        <taxon>Lamiales</taxon>
        <taxon>Oleaceae</taxon>
        <taxon>Forsythieae</taxon>
        <taxon>Forsythia</taxon>
    </lineage>
</organism>
<evidence type="ECO:0000313" key="2">
    <source>
        <dbReference type="Proteomes" id="UP001604277"/>
    </source>
</evidence>
<accession>A0ABD1WXH5</accession>
<name>A0ABD1WXH5_9LAMI</name>
<protein>
    <recommendedName>
        <fullName evidence="3">DUF3613 domain-containing protein</fullName>
    </recommendedName>
</protein>
<reference evidence="2" key="1">
    <citation type="submission" date="2024-07" db="EMBL/GenBank/DDBJ databases">
        <title>Two chromosome-level genome assemblies of Korean endemic species Abeliophyllum distichum and Forsythia ovata (Oleaceae).</title>
        <authorList>
            <person name="Jang H."/>
        </authorList>
    </citation>
    <scope>NUCLEOTIDE SEQUENCE [LARGE SCALE GENOMIC DNA]</scope>
</reference>
<proteinExistence type="predicted"/>
<comment type="caution">
    <text evidence="1">The sequence shown here is derived from an EMBL/GenBank/DDBJ whole genome shotgun (WGS) entry which is preliminary data.</text>
</comment>
<dbReference type="Proteomes" id="UP001604277">
    <property type="component" value="Unassembled WGS sequence"/>
</dbReference>